<evidence type="ECO:0000256" key="2">
    <source>
        <dbReference type="ARBA" id="ARBA00022771"/>
    </source>
</evidence>
<reference evidence="9" key="1">
    <citation type="journal article" date="2021" name="G3 (Bethesda)">
        <title>Genome and transcriptome analysis of the beet armyworm Spodoptera exigua reveals targets for pest control. .</title>
        <authorList>
            <person name="Simon S."/>
            <person name="Breeschoten T."/>
            <person name="Jansen H.J."/>
            <person name="Dirks R.P."/>
            <person name="Schranz M.E."/>
            <person name="Ros V.I.D."/>
        </authorList>
    </citation>
    <scope>NUCLEOTIDE SEQUENCE</scope>
    <source>
        <strain evidence="9">TB_SE_WUR_2020</strain>
    </source>
</reference>
<sequence>MSTNFTDSVNKFGKDAARAACKKCGYAGHLTFQCRNFIKVDPNKEIMLDVSSTSSGTDEEEIATPLQRLQKAEQRQKLQEKLQKAKRKKNSKSKKRRTSRPNMHRSPQVTDQFPFINHQ</sequence>
<comment type="function">
    <text evidence="4">Possible splicing regulator involved in the control of cellular survival.</text>
</comment>
<name>A0A922SGX3_SPOEX</name>
<accession>A0A922SGX3</accession>
<feature type="region of interest" description="Disordered" evidence="7">
    <location>
        <begin position="70"/>
        <end position="119"/>
    </location>
</feature>
<keyword evidence="3" id="KW-0862">Zinc</keyword>
<feature type="compositionally biased region" description="Basic residues" evidence="7">
    <location>
        <begin position="84"/>
        <end position="103"/>
    </location>
</feature>
<dbReference type="Proteomes" id="UP000814243">
    <property type="component" value="Unassembled WGS sequence"/>
</dbReference>
<dbReference type="EMBL" id="JACEFF010000448">
    <property type="protein sequence ID" value="KAH9637250.1"/>
    <property type="molecule type" value="Genomic_DNA"/>
</dbReference>
<keyword evidence="2 6" id="KW-0863">Zinc-finger</keyword>
<dbReference type="AlphaFoldDB" id="A0A922SGX3"/>
<feature type="compositionally biased region" description="Basic and acidic residues" evidence="7">
    <location>
        <begin position="70"/>
        <end position="83"/>
    </location>
</feature>
<dbReference type="PROSITE" id="PS50158">
    <property type="entry name" value="ZF_CCHC"/>
    <property type="match status" value="1"/>
</dbReference>
<evidence type="ECO:0000313" key="9">
    <source>
        <dbReference type="EMBL" id="KAH9637250.1"/>
    </source>
</evidence>
<dbReference type="GO" id="GO:0003676">
    <property type="term" value="F:nucleic acid binding"/>
    <property type="evidence" value="ECO:0007669"/>
    <property type="project" value="InterPro"/>
</dbReference>
<evidence type="ECO:0000313" key="10">
    <source>
        <dbReference type="Proteomes" id="UP000814243"/>
    </source>
</evidence>
<organism evidence="9 10">
    <name type="scientific">Spodoptera exigua</name>
    <name type="common">Beet armyworm</name>
    <name type="synonym">Noctua fulgens</name>
    <dbReference type="NCBI Taxonomy" id="7107"/>
    <lineage>
        <taxon>Eukaryota</taxon>
        <taxon>Metazoa</taxon>
        <taxon>Ecdysozoa</taxon>
        <taxon>Arthropoda</taxon>
        <taxon>Hexapoda</taxon>
        <taxon>Insecta</taxon>
        <taxon>Pterygota</taxon>
        <taxon>Neoptera</taxon>
        <taxon>Endopterygota</taxon>
        <taxon>Lepidoptera</taxon>
        <taxon>Glossata</taxon>
        <taxon>Ditrysia</taxon>
        <taxon>Noctuoidea</taxon>
        <taxon>Noctuidae</taxon>
        <taxon>Amphipyrinae</taxon>
        <taxon>Spodoptera</taxon>
    </lineage>
</organism>
<proteinExistence type="predicted"/>
<protein>
    <recommendedName>
        <fullName evidence="5">Protein SREK1IP1</fullName>
    </recommendedName>
</protein>
<evidence type="ECO:0000256" key="1">
    <source>
        <dbReference type="ARBA" id="ARBA00022723"/>
    </source>
</evidence>
<dbReference type="PANTHER" id="PTHR31437:SF1">
    <property type="entry name" value="PROTEIN SREK1IP1"/>
    <property type="match status" value="1"/>
</dbReference>
<evidence type="ECO:0000256" key="7">
    <source>
        <dbReference type="SAM" id="MobiDB-lite"/>
    </source>
</evidence>
<gene>
    <name evidence="9" type="ORF">HF086_006894</name>
</gene>
<evidence type="ECO:0000256" key="6">
    <source>
        <dbReference type="PROSITE-ProRule" id="PRU00047"/>
    </source>
</evidence>
<comment type="caution">
    <text evidence="9">The sequence shown here is derived from an EMBL/GenBank/DDBJ whole genome shotgun (WGS) entry which is preliminary data.</text>
</comment>
<dbReference type="Pfam" id="PF13917">
    <property type="entry name" value="zf-CCHC_3"/>
    <property type="match status" value="1"/>
</dbReference>
<keyword evidence="1" id="KW-0479">Metal-binding</keyword>
<dbReference type="PANTHER" id="PTHR31437">
    <property type="entry name" value="SREK1IP1 FAMILY MEMBER"/>
    <property type="match status" value="1"/>
</dbReference>
<dbReference type="GO" id="GO:0008270">
    <property type="term" value="F:zinc ion binding"/>
    <property type="evidence" value="ECO:0007669"/>
    <property type="project" value="UniProtKB-KW"/>
</dbReference>
<evidence type="ECO:0000256" key="4">
    <source>
        <dbReference type="ARBA" id="ARBA00037746"/>
    </source>
</evidence>
<evidence type="ECO:0000256" key="5">
    <source>
        <dbReference type="ARBA" id="ARBA00039180"/>
    </source>
</evidence>
<feature type="domain" description="CCHC-type" evidence="8">
    <location>
        <begin position="21"/>
        <end position="36"/>
    </location>
</feature>
<evidence type="ECO:0000259" key="8">
    <source>
        <dbReference type="PROSITE" id="PS50158"/>
    </source>
</evidence>
<dbReference type="InterPro" id="IPR001878">
    <property type="entry name" value="Znf_CCHC"/>
</dbReference>
<evidence type="ECO:0000256" key="3">
    <source>
        <dbReference type="ARBA" id="ARBA00022833"/>
    </source>
</evidence>